<keyword evidence="3" id="KW-1185">Reference proteome</keyword>
<accession>A0A5B0E2V6</accession>
<reference evidence="2 3" key="1">
    <citation type="submission" date="2019-08" db="EMBL/GenBank/DDBJ databases">
        <title>Aureimonas fodiniaquatilis sp. nov., isolated from a coal mine wastewater.</title>
        <authorList>
            <person name="Kim W."/>
        </authorList>
    </citation>
    <scope>NUCLEOTIDE SEQUENCE [LARGE SCALE GENOMIC DNA]</scope>
    <source>
        <strain evidence="2 3">CAU 1482</strain>
    </source>
</reference>
<dbReference type="EMBL" id="VTWH01000001">
    <property type="protein sequence ID" value="KAA0972662.1"/>
    <property type="molecule type" value="Genomic_DNA"/>
</dbReference>
<proteinExistence type="predicted"/>
<gene>
    <name evidence="2" type="ORF">FPY71_01675</name>
</gene>
<dbReference type="AlphaFoldDB" id="A0A5B0E2V6"/>
<comment type="caution">
    <text evidence="2">The sequence shown here is derived from an EMBL/GenBank/DDBJ whole genome shotgun (WGS) entry which is preliminary data.</text>
</comment>
<feature type="domain" description="YjiS-like" evidence="1">
    <location>
        <begin position="23"/>
        <end position="50"/>
    </location>
</feature>
<evidence type="ECO:0000313" key="3">
    <source>
        <dbReference type="Proteomes" id="UP000324738"/>
    </source>
</evidence>
<evidence type="ECO:0000259" key="1">
    <source>
        <dbReference type="Pfam" id="PF06568"/>
    </source>
</evidence>
<name>A0A5B0E2V6_9HYPH</name>
<evidence type="ECO:0000313" key="2">
    <source>
        <dbReference type="EMBL" id="KAA0972662.1"/>
    </source>
</evidence>
<dbReference type="Pfam" id="PF06568">
    <property type="entry name" value="YjiS-like"/>
    <property type="match status" value="1"/>
</dbReference>
<organism evidence="2 3">
    <name type="scientific">Aureimonas fodinaquatilis</name>
    <dbReference type="NCBI Taxonomy" id="2565783"/>
    <lineage>
        <taxon>Bacteria</taxon>
        <taxon>Pseudomonadati</taxon>
        <taxon>Pseudomonadota</taxon>
        <taxon>Alphaproteobacteria</taxon>
        <taxon>Hyphomicrobiales</taxon>
        <taxon>Aurantimonadaceae</taxon>
        <taxon>Aureimonas</taxon>
    </lineage>
</organism>
<sequence>MPEFASNIRLGLAAVPAVFRAFKNRRQAHYVADLPDYLLADLGIKRDDVHDALNTDWRQDPTYQLAVRAAKRRRAR</sequence>
<dbReference type="Proteomes" id="UP000324738">
    <property type="component" value="Unassembled WGS sequence"/>
</dbReference>
<dbReference type="OrthoDB" id="7861975at2"/>
<dbReference type="InterPro" id="IPR009506">
    <property type="entry name" value="YjiS-like"/>
</dbReference>
<protein>
    <submittedName>
        <fullName evidence="2">DUF1127 domain-containing protein</fullName>
    </submittedName>
</protein>